<accession>A0A0C2ZZK4</accession>
<dbReference type="Proteomes" id="UP000053989">
    <property type="component" value="Unassembled WGS sequence"/>
</dbReference>
<feature type="region of interest" description="Disordered" evidence="1">
    <location>
        <begin position="92"/>
        <end position="151"/>
    </location>
</feature>
<gene>
    <name evidence="2" type="ORF">SCLCIDRAFT_89604</name>
</gene>
<feature type="compositionally biased region" description="Low complexity" evidence="1">
    <location>
        <begin position="394"/>
        <end position="418"/>
    </location>
</feature>
<sequence>ESYLPEPPVYRLDASHVRPGLTMTQEQYDIAKDIVLDLLGWGVPAEYLLDCGLSRQIVYYVFTELNLRLPSNLETSDLVPYPTPEVLALVPASPSLSTRSHRSSSAAMPPPSTGDSDGAMPDRADSRMSSPSRSPKVKIEPTSPSRGDLSLVAIEQQRRQELLARKAAIASRRTRHGDHHYDRDLGYVTIPTQFVDDFLKTIESARPTSPDDEGTPRMRGPESMDVDEPIPRLMDSPKDTLLPSPRIASPDSTGTGANSPTTAAPGLSEPVKDSDRPSASRASPDMAVDQSVLSKRASLDTDGGNANRRGSKRPVAADFVDFDFGPGAPRSHMGGSHSFNGYANGGSQLLRRKTGSFAGVSGMRRCVIELSDSEEDGDGKVHGYLANENGREYSPVARPAPTATPPISSSSGSSGVVPWTLMEKEEEIKKMRQLIAEKEEMRSRKLAAV</sequence>
<dbReference type="AlphaFoldDB" id="A0A0C2ZZK4"/>
<evidence type="ECO:0000313" key="3">
    <source>
        <dbReference type="Proteomes" id="UP000053989"/>
    </source>
</evidence>
<feature type="non-terminal residue" evidence="2">
    <location>
        <position position="1"/>
    </location>
</feature>
<evidence type="ECO:0000313" key="2">
    <source>
        <dbReference type="EMBL" id="KIM66853.1"/>
    </source>
</evidence>
<dbReference type="HOGENOM" id="CLU_610568_0_0_1"/>
<name>A0A0C2ZZK4_9AGAM</name>
<dbReference type="InParanoid" id="A0A0C2ZZK4"/>
<reference evidence="2 3" key="1">
    <citation type="submission" date="2014-04" db="EMBL/GenBank/DDBJ databases">
        <authorList>
            <consortium name="DOE Joint Genome Institute"/>
            <person name="Kuo A."/>
            <person name="Kohler A."/>
            <person name="Nagy L.G."/>
            <person name="Floudas D."/>
            <person name="Copeland A."/>
            <person name="Barry K.W."/>
            <person name="Cichocki N."/>
            <person name="Veneault-Fourrey C."/>
            <person name="LaButti K."/>
            <person name="Lindquist E.A."/>
            <person name="Lipzen A."/>
            <person name="Lundell T."/>
            <person name="Morin E."/>
            <person name="Murat C."/>
            <person name="Sun H."/>
            <person name="Tunlid A."/>
            <person name="Henrissat B."/>
            <person name="Grigoriev I.V."/>
            <person name="Hibbett D.S."/>
            <person name="Martin F."/>
            <person name="Nordberg H.P."/>
            <person name="Cantor M.N."/>
            <person name="Hua S.X."/>
        </authorList>
    </citation>
    <scope>NUCLEOTIDE SEQUENCE [LARGE SCALE GENOMIC DNA]</scope>
    <source>
        <strain evidence="2 3">Foug A</strain>
    </source>
</reference>
<feature type="compositionally biased region" description="Polar residues" evidence="1">
    <location>
        <begin position="250"/>
        <end position="262"/>
    </location>
</feature>
<dbReference type="OrthoDB" id="3270652at2759"/>
<feature type="non-terminal residue" evidence="2">
    <location>
        <position position="449"/>
    </location>
</feature>
<reference evidence="3" key="2">
    <citation type="submission" date="2015-01" db="EMBL/GenBank/DDBJ databases">
        <title>Evolutionary Origins and Diversification of the Mycorrhizal Mutualists.</title>
        <authorList>
            <consortium name="DOE Joint Genome Institute"/>
            <consortium name="Mycorrhizal Genomics Consortium"/>
            <person name="Kohler A."/>
            <person name="Kuo A."/>
            <person name="Nagy L.G."/>
            <person name="Floudas D."/>
            <person name="Copeland A."/>
            <person name="Barry K.W."/>
            <person name="Cichocki N."/>
            <person name="Veneault-Fourrey C."/>
            <person name="LaButti K."/>
            <person name="Lindquist E.A."/>
            <person name="Lipzen A."/>
            <person name="Lundell T."/>
            <person name="Morin E."/>
            <person name="Murat C."/>
            <person name="Riley R."/>
            <person name="Ohm R."/>
            <person name="Sun H."/>
            <person name="Tunlid A."/>
            <person name="Henrissat B."/>
            <person name="Grigoriev I.V."/>
            <person name="Hibbett D.S."/>
            <person name="Martin F."/>
        </authorList>
    </citation>
    <scope>NUCLEOTIDE SEQUENCE [LARGE SCALE GENOMIC DNA]</scope>
    <source>
        <strain evidence="3">Foug A</strain>
    </source>
</reference>
<dbReference type="STRING" id="1036808.A0A0C2ZZK4"/>
<dbReference type="EMBL" id="KN822015">
    <property type="protein sequence ID" value="KIM66853.1"/>
    <property type="molecule type" value="Genomic_DNA"/>
</dbReference>
<keyword evidence="3" id="KW-1185">Reference proteome</keyword>
<feature type="region of interest" description="Disordered" evidence="1">
    <location>
        <begin position="390"/>
        <end position="418"/>
    </location>
</feature>
<organism evidence="2 3">
    <name type="scientific">Scleroderma citrinum Foug A</name>
    <dbReference type="NCBI Taxonomy" id="1036808"/>
    <lineage>
        <taxon>Eukaryota</taxon>
        <taxon>Fungi</taxon>
        <taxon>Dikarya</taxon>
        <taxon>Basidiomycota</taxon>
        <taxon>Agaricomycotina</taxon>
        <taxon>Agaricomycetes</taxon>
        <taxon>Agaricomycetidae</taxon>
        <taxon>Boletales</taxon>
        <taxon>Sclerodermatineae</taxon>
        <taxon>Sclerodermataceae</taxon>
        <taxon>Scleroderma</taxon>
    </lineage>
</organism>
<protein>
    <submittedName>
        <fullName evidence="2">Uncharacterized protein</fullName>
    </submittedName>
</protein>
<feature type="compositionally biased region" description="Low complexity" evidence="1">
    <location>
        <begin position="92"/>
        <end position="107"/>
    </location>
</feature>
<proteinExistence type="predicted"/>
<evidence type="ECO:0000256" key="1">
    <source>
        <dbReference type="SAM" id="MobiDB-lite"/>
    </source>
</evidence>
<feature type="region of interest" description="Disordered" evidence="1">
    <location>
        <begin position="204"/>
        <end position="312"/>
    </location>
</feature>